<feature type="non-terminal residue" evidence="17">
    <location>
        <position position="508"/>
    </location>
</feature>
<feature type="domain" description="Major facilitator superfamily (MFS) profile" evidence="16">
    <location>
        <begin position="1"/>
        <end position="389"/>
    </location>
</feature>
<comment type="subcellular location">
    <subcellularLocation>
        <location evidence="1">Membrane</location>
        <topology evidence="1">Multi-pass membrane protein</topology>
    </subcellularLocation>
</comment>
<comment type="catalytic activity">
    <reaction evidence="7">
        <text>D-galactose(in) = D-galactose(out)</text>
        <dbReference type="Rhea" id="RHEA:34915"/>
        <dbReference type="ChEBI" id="CHEBI:4139"/>
    </reaction>
    <physiologicalReaction direction="right-to-left" evidence="7">
        <dbReference type="Rhea" id="RHEA:34917"/>
    </physiologicalReaction>
</comment>
<evidence type="ECO:0000256" key="6">
    <source>
        <dbReference type="ARBA" id="ARBA00023136"/>
    </source>
</evidence>
<evidence type="ECO:0000259" key="16">
    <source>
        <dbReference type="PROSITE" id="PS50850"/>
    </source>
</evidence>
<dbReference type="GO" id="GO:0016020">
    <property type="term" value="C:membrane"/>
    <property type="evidence" value="ECO:0007669"/>
    <property type="project" value="UniProtKB-SubCell"/>
</dbReference>
<feature type="transmembrane region" description="Helical" evidence="15">
    <location>
        <begin position="133"/>
        <end position="155"/>
    </location>
</feature>
<reference evidence="17" key="1">
    <citation type="submission" date="2022-07" db="EMBL/GenBank/DDBJ databases">
        <title>Genome analysis of Parmales, a sister group of diatoms, reveals the evolutionary specialization of diatoms from phago-mixotrophs to photoautotrophs.</title>
        <authorList>
            <person name="Ban H."/>
            <person name="Sato S."/>
            <person name="Yoshikawa S."/>
            <person name="Kazumasa Y."/>
            <person name="Nakamura Y."/>
            <person name="Ichinomiya M."/>
            <person name="Saitoh K."/>
            <person name="Sato N."/>
            <person name="Blanc-Mathieu R."/>
            <person name="Endo H."/>
            <person name="Kuwata A."/>
            <person name="Ogata H."/>
        </authorList>
    </citation>
    <scope>NUCLEOTIDE SEQUENCE</scope>
</reference>
<keyword evidence="18" id="KW-1185">Reference proteome</keyword>
<accession>A0A9W6ZR99</accession>
<comment type="catalytic activity">
    <reaction evidence="10">
        <text>D-mannose(out) = D-mannose(in)</text>
        <dbReference type="Rhea" id="RHEA:78391"/>
        <dbReference type="ChEBI" id="CHEBI:4208"/>
    </reaction>
    <physiologicalReaction direction="left-to-right" evidence="10">
        <dbReference type="Rhea" id="RHEA:78392"/>
    </physiologicalReaction>
</comment>
<feature type="transmembrane region" description="Helical" evidence="15">
    <location>
        <begin position="335"/>
        <end position="358"/>
    </location>
</feature>
<gene>
    <name evidence="17" type="ORF">TrRE_jg6211</name>
</gene>
<dbReference type="InterPro" id="IPR045263">
    <property type="entry name" value="GLUT"/>
</dbReference>
<dbReference type="InterPro" id="IPR005828">
    <property type="entry name" value="MFS_sugar_transport-like"/>
</dbReference>
<keyword evidence="6 15" id="KW-0472">Membrane</keyword>
<dbReference type="EMBL" id="BRXZ01000859">
    <property type="protein sequence ID" value="GMH55942.1"/>
    <property type="molecule type" value="Genomic_DNA"/>
</dbReference>
<feature type="transmembrane region" description="Helical" evidence="15">
    <location>
        <begin position="49"/>
        <end position="65"/>
    </location>
</feature>
<proteinExistence type="predicted"/>
<dbReference type="GO" id="GO:0015149">
    <property type="term" value="F:hexose transmembrane transporter activity"/>
    <property type="evidence" value="ECO:0007669"/>
    <property type="project" value="TreeGrafter"/>
</dbReference>
<feature type="compositionally biased region" description="Gly residues" evidence="14">
    <location>
        <begin position="414"/>
        <end position="456"/>
    </location>
</feature>
<evidence type="ECO:0000313" key="17">
    <source>
        <dbReference type="EMBL" id="GMH55942.1"/>
    </source>
</evidence>
<dbReference type="Gene3D" id="1.20.1250.20">
    <property type="entry name" value="MFS general substrate transporter like domains"/>
    <property type="match status" value="1"/>
</dbReference>
<keyword evidence="5 15" id="KW-1133">Transmembrane helix</keyword>
<organism evidence="17 18">
    <name type="scientific">Triparma retinervis</name>
    <dbReference type="NCBI Taxonomy" id="2557542"/>
    <lineage>
        <taxon>Eukaryota</taxon>
        <taxon>Sar</taxon>
        <taxon>Stramenopiles</taxon>
        <taxon>Ochrophyta</taxon>
        <taxon>Bolidophyceae</taxon>
        <taxon>Parmales</taxon>
        <taxon>Triparmaceae</taxon>
        <taxon>Triparma</taxon>
    </lineage>
</organism>
<protein>
    <recommendedName>
        <fullName evidence="13">Hexose transporter 1</fullName>
    </recommendedName>
</protein>
<dbReference type="PROSITE" id="PS50850">
    <property type="entry name" value="MFS"/>
    <property type="match status" value="1"/>
</dbReference>
<comment type="subunit">
    <text evidence="2">Homodimer.</text>
</comment>
<feature type="transmembrane region" description="Helical" evidence="15">
    <location>
        <begin position="364"/>
        <end position="383"/>
    </location>
</feature>
<evidence type="ECO:0000256" key="9">
    <source>
        <dbReference type="ARBA" id="ARBA00044656"/>
    </source>
</evidence>
<feature type="region of interest" description="Disordered" evidence="14">
    <location>
        <begin position="488"/>
        <end position="508"/>
    </location>
</feature>
<dbReference type="InterPro" id="IPR003663">
    <property type="entry name" value="Sugar/inositol_transpt"/>
</dbReference>
<feature type="transmembrane region" description="Helical" evidence="15">
    <location>
        <begin position="71"/>
        <end position="93"/>
    </location>
</feature>
<feature type="transmembrane region" description="Helical" evidence="15">
    <location>
        <begin position="19"/>
        <end position="37"/>
    </location>
</feature>
<dbReference type="InterPro" id="IPR020846">
    <property type="entry name" value="MFS_dom"/>
</dbReference>
<dbReference type="InterPro" id="IPR036259">
    <property type="entry name" value="MFS_trans_sf"/>
</dbReference>
<evidence type="ECO:0000256" key="1">
    <source>
        <dbReference type="ARBA" id="ARBA00004141"/>
    </source>
</evidence>
<feature type="transmembrane region" description="Helical" evidence="15">
    <location>
        <begin position="269"/>
        <end position="290"/>
    </location>
</feature>
<keyword evidence="4 15" id="KW-0812">Transmembrane</keyword>
<evidence type="ECO:0000256" key="10">
    <source>
        <dbReference type="ARBA" id="ARBA00044662"/>
    </source>
</evidence>
<sequence>TSALNPIQPYCFQGTPQPLWALAVSIYAFGGPFGTVLGRFKVGSKPKIMLCYTLFFLGGLLQSLAPTISGLVLGRLTCGVASGFSTAIVPVYLGEISPPRLRGAIGTVTQFACVVGILFTSTAALGMGEGREWRALLGLGAAIAGLGGMGVKGWIARRVIKELRGLRTDEEVEKEVCYIVAADESIRKKGESVSVSQLVAGEHGGTFLFVMTLHVAQQFCGINAVFYYSTYFFAGVVSDPLAGSIVVAAVNVLATWAALVLMDRCRRRTLVLVSAGGMLAAVAGILAFTYLPSLKACGNGPLLSVVAFVAFFEIGMGPIPWLLPGEILPPESVKVAVEACCQVNWFCNFIIGLTFPIMQENFGYMSFAPFGAVLLLTLVYAAWAMPENEGGMAIAASGEGMEALMMKMGKGSLGGGGGGEHGTGGGTGGGGEWGRSGGGGYGTLEGGGKKAVGGNGSVESYKNQQEVEWKRAMEIIQRDESLQFAFVHNASSRDKSNSGEKGSRWMPL</sequence>
<evidence type="ECO:0000256" key="8">
    <source>
        <dbReference type="ARBA" id="ARBA00044648"/>
    </source>
</evidence>
<evidence type="ECO:0000256" key="12">
    <source>
        <dbReference type="ARBA" id="ARBA00044710"/>
    </source>
</evidence>
<comment type="caution">
    <text evidence="17">The sequence shown here is derived from an EMBL/GenBank/DDBJ whole genome shotgun (WGS) entry which is preliminary data.</text>
</comment>
<evidence type="ECO:0000256" key="7">
    <source>
        <dbReference type="ARBA" id="ARBA00044637"/>
    </source>
</evidence>
<dbReference type="PANTHER" id="PTHR23503:SF8">
    <property type="entry name" value="FACILITATED GLUCOSE TRANSPORTER PROTEIN 1"/>
    <property type="match status" value="1"/>
</dbReference>
<comment type="catalytic activity">
    <reaction evidence="11">
        <text>D-glucosamine(out) = D-glucosamine(in)</text>
        <dbReference type="Rhea" id="RHEA:78423"/>
        <dbReference type="ChEBI" id="CHEBI:58723"/>
    </reaction>
    <physiologicalReaction direction="left-to-right" evidence="11">
        <dbReference type="Rhea" id="RHEA:78424"/>
    </physiologicalReaction>
</comment>
<feature type="transmembrane region" description="Helical" evidence="15">
    <location>
        <begin position="241"/>
        <end position="262"/>
    </location>
</feature>
<feature type="region of interest" description="Disordered" evidence="14">
    <location>
        <begin position="414"/>
        <end position="457"/>
    </location>
</feature>
<evidence type="ECO:0000256" key="4">
    <source>
        <dbReference type="ARBA" id="ARBA00022692"/>
    </source>
</evidence>
<feature type="compositionally biased region" description="Basic and acidic residues" evidence="14">
    <location>
        <begin position="491"/>
        <end position="508"/>
    </location>
</feature>
<evidence type="ECO:0000256" key="15">
    <source>
        <dbReference type="SAM" id="Phobius"/>
    </source>
</evidence>
<dbReference type="AlphaFoldDB" id="A0A9W6ZR99"/>
<dbReference type="Pfam" id="PF00083">
    <property type="entry name" value="Sugar_tr"/>
    <property type="match status" value="1"/>
</dbReference>
<feature type="transmembrane region" description="Helical" evidence="15">
    <location>
        <begin position="105"/>
        <end position="127"/>
    </location>
</feature>
<dbReference type="PRINTS" id="PR00171">
    <property type="entry name" value="SUGRTRNSPORT"/>
</dbReference>
<dbReference type="OrthoDB" id="6612291at2759"/>
<evidence type="ECO:0000256" key="11">
    <source>
        <dbReference type="ARBA" id="ARBA00044668"/>
    </source>
</evidence>
<dbReference type="SUPFAM" id="SSF103473">
    <property type="entry name" value="MFS general substrate transporter"/>
    <property type="match status" value="1"/>
</dbReference>
<evidence type="ECO:0000256" key="3">
    <source>
        <dbReference type="ARBA" id="ARBA00022448"/>
    </source>
</evidence>
<evidence type="ECO:0000256" key="13">
    <source>
        <dbReference type="ARBA" id="ARBA00044780"/>
    </source>
</evidence>
<comment type="catalytic activity">
    <reaction evidence="8">
        <text>D-glucose(out) = D-glucose(in)</text>
        <dbReference type="Rhea" id="RHEA:60376"/>
        <dbReference type="ChEBI" id="CHEBI:4167"/>
    </reaction>
    <physiologicalReaction direction="left-to-right" evidence="8">
        <dbReference type="Rhea" id="RHEA:60377"/>
    </physiologicalReaction>
</comment>
<dbReference type="PANTHER" id="PTHR23503">
    <property type="entry name" value="SOLUTE CARRIER FAMILY 2"/>
    <property type="match status" value="1"/>
</dbReference>
<name>A0A9W6ZR99_9STRA</name>
<evidence type="ECO:0000256" key="2">
    <source>
        <dbReference type="ARBA" id="ARBA00011738"/>
    </source>
</evidence>
<comment type="catalytic activity">
    <reaction evidence="9">
        <text>D-xylose(out) = D-xylose(in)</text>
        <dbReference type="Rhea" id="RHEA:78427"/>
        <dbReference type="ChEBI" id="CHEBI:53455"/>
    </reaction>
    <physiologicalReaction direction="left-to-right" evidence="9">
        <dbReference type="Rhea" id="RHEA:78428"/>
    </physiologicalReaction>
</comment>
<evidence type="ECO:0000313" key="18">
    <source>
        <dbReference type="Proteomes" id="UP001165082"/>
    </source>
</evidence>
<comment type="catalytic activity">
    <reaction evidence="12">
        <text>D-fructose(out) = D-fructose(in)</text>
        <dbReference type="Rhea" id="RHEA:60372"/>
        <dbReference type="ChEBI" id="CHEBI:37721"/>
    </reaction>
    <physiologicalReaction direction="left-to-right" evidence="12">
        <dbReference type="Rhea" id="RHEA:60373"/>
    </physiologicalReaction>
</comment>
<evidence type="ECO:0000256" key="14">
    <source>
        <dbReference type="SAM" id="MobiDB-lite"/>
    </source>
</evidence>
<feature type="transmembrane region" description="Helical" evidence="15">
    <location>
        <begin position="302"/>
        <end position="323"/>
    </location>
</feature>
<evidence type="ECO:0000256" key="5">
    <source>
        <dbReference type="ARBA" id="ARBA00022989"/>
    </source>
</evidence>
<dbReference type="Proteomes" id="UP001165082">
    <property type="component" value="Unassembled WGS sequence"/>
</dbReference>
<keyword evidence="3" id="KW-0813">Transport</keyword>